<name>A0A1S3FIU4_DIPOR</name>
<dbReference type="GeneID" id="105988781"/>
<dbReference type="RefSeq" id="XP_012875959.1">
    <property type="nucleotide sequence ID" value="XM_013020505.1"/>
</dbReference>
<evidence type="ECO:0000313" key="1">
    <source>
        <dbReference type="Proteomes" id="UP000081671"/>
    </source>
</evidence>
<dbReference type="AlphaFoldDB" id="A0A1S3FIU4"/>
<dbReference type="OrthoDB" id="9905507at2759"/>
<dbReference type="PANTHER" id="PTHR36873">
    <property type="entry name" value="HYPOTHETICAL GENE SUPPORTED BY BC079057"/>
    <property type="match status" value="1"/>
</dbReference>
<sequence>MPGGPVATSPARRARGLFPSGLHFLKQQSRLTGVGKQRQSLPWSLPWLPRTPDPPRPRLAAAPSLGLSCLACPACPANCHRACAQLYLASCPPPTAPRPTLLASLPNPRFCYRRRSFPLPINNCRTGENRTIRNRPLRKYHSAKKEDLIPLCIEDELKNPKAKIIDISTTKGGTSHMEQSETHPMIFHDSRHIRALLLTRNRFSSHFKEREHFYQYRRTNFVLERNCAILKSLIREPSVPVCKPQSSLSTAEKGAIKAIATEMIHRAVHDKPKMQISSQTTTIKPWSKFHNLSQTFSNLTKKFVGYFDKTFIHEGSAGSGKIEEIASTMRPISSPKIYTSSIKCYPKHVKNVLAVHRIDNLSPLDDFLTSSRKI</sequence>
<dbReference type="PANTHER" id="PTHR36873:SF1">
    <property type="entry name" value="HYPOTHETICAL GENE SUPPORTED BY BC079057"/>
    <property type="match status" value="1"/>
</dbReference>
<dbReference type="InterPro" id="IPR027847">
    <property type="entry name" value="DUF4545"/>
</dbReference>
<dbReference type="InParanoid" id="A0A1S3FIU4"/>
<dbReference type="Pfam" id="PF15078">
    <property type="entry name" value="DUF4545"/>
    <property type="match status" value="1"/>
</dbReference>
<evidence type="ECO:0000313" key="2">
    <source>
        <dbReference type="RefSeq" id="XP_012875959.1"/>
    </source>
</evidence>
<dbReference type="Proteomes" id="UP000081671">
    <property type="component" value="Unplaced"/>
</dbReference>
<reference evidence="2" key="1">
    <citation type="submission" date="2025-08" db="UniProtKB">
        <authorList>
            <consortium name="RefSeq"/>
        </authorList>
    </citation>
    <scope>IDENTIFICATION</scope>
    <source>
        <tissue evidence="2">Kidney</tissue>
    </source>
</reference>
<gene>
    <name evidence="2" type="primary">LOC105988781</name>
</gene>
<organism evidence="1 2">
    <name type="scientific">Dipodomys ordii</name>
    <name type="common">Ord's kangaroo rat</name>
    <dbReference type="NCBI Taxonomy" id="10020"/>
    <lineage>
        <taxon>Eukaryota</taxon>
        <taxon>Metazoa</taxon>
        <taxon>Chordata</taxon>
        <taxon>Craniata</taxon>
        <taxon>Vertebrata</taxon>
        <taxon>Euteleostomi</taxon>
        <taxon>Mammalia</taxon>
        <taxon>Eutheria</taxon>
        <taxon>Euarchontoglires</taxon>
        <taxon>Glires</taxon>
        <taxon>Rodentia</taxon>
        <taxon>Castorimorpha</taxon>
        <taxon>Heteromyidae</taxon>
        <taxon>Dipodomyinae</taxon>
        <taxon>Dipodomys</taxon>
    </lineage>
</organism>
<keyword evidence="1" id="KW-1185">Reference proteome</keyword>
<dbReference type="KEGG" id="dord:105988781"/>
<accession>A0A1S3FIU4</accession>
<protein>
    <submittedName>
        <fullName evidence="2">Uncharacterized protein C1orf141 homolog</fullName>
    </submittedName>
</protein>
<proteinExistence type="predicted"/>